<keyword evidence="3" id="KW-1185">Reference proteome</keyword>
<dbReference type="OrthoDB" id="250421at2759"/>
<reference evidence="2 3" key="1">
    <citation type="journal article" date="2012" name="BMC Genomics">
        <title>Comparative genomic analysis of human infective Trypanosoma cruzi lineages with the bat-restricted subspecies T. cruzi marinkellei.</title>
        <authorList>
            <person name="Franzen O."/>
            <person name="Talavera-Lopez C."/>
            <person name="Ochaya S."/>
            <person name="Butler C.E."/>
            <person name="Messenger L.A."/>
            <person name="Lewis M.D."/>
            <person name="Llewellyn M.S."/>
            <person name="Marinkelle C.J."/>
            <person name="Tyler K.M."/>
            <person name="Miles M.A."/>
            <person name="Andersson B."/>
        </authorList>
    </citation>
    <scope>NUCLEOTIDE SEQUENCE [LARGE SCALE GENOMIC DNA]</scope>
    <source>
        <strain evidence="2 3">B7</strain>
    </source>
</reference>
<comment type="caution">
    <text evidence="2">The sequence shown here is derived from an EMBL/GenBank/DDBJ whole genome shotgun (WGS) entry which is preliminary data.</text>
</comment>
<protein>
    <submittedName>
        <fullName evidence="2">Uncharacterized protein</fullName>
    </submittedName>
</protein>
<keyword evidence="1" id="KW-0472">Membrane</keyword>
<keyword evidence="1" id="KW-0812">Transmembrane</keyword>
<feature type="transmembrane region" description="Helical" evidence="1">
    <location>
        <begin position="12"/>
        <end position="35"/>
    </location>
</feature>
<sequence>MVLFSPSSSFKRFLFFFCIIVDSGGFFRVCVRAWLSFRRMFLHLATVGAFATVLVALTLLHGDELWGLALQRHRSNSPCECFTGILGDSALLGALQRKSLFLGLHWRATPAYVMAYLDPWQLKYANCISFHTLELPEIKNDTSALDVLRERLEEDAANDNSGSWMIRDRGMMASRRRHRQHGLYKASAAEPTCHVWVLPETARIPLVVWVALKGLLQEGTIADVPVRLSGGEATWSRYQPLGVLLWADPADRETLKYVVPPRTVMMFTTISR</sequence>
<dbReference type="Proteomes" id="UP000007350">
    <property type="component" value="Unassembled WGS sequence"/>
</dbReference>
<accession>K2N803</accession>
<proteinExistence type="predicted"/>
<feature type="transmembrane region" description="Helical" evidence="1">
    <location>
        <begin position="41"/>
        <end position="62"/>
    </location>
</feature>
<dbReference type="AlphaFoldDB" id="K2N803"/>
<name>K2N803_TRYCR</name>
<evidence type="ECO:0000256" key="1">
    <source>
        <dbReference type="SAM" id="Phobius"/>
    </source>
</evidence>
<evidence type="ECO:0000313" key="2">
    <source>
        <dbReference type="EMBL" id="EKF30896.1"/>
    </source>
</evidence>
<evidence type="ECO:0000313" key="3">
    <source>
        <dbReference type="Proteomes" id="UP000007350"/>
    </source>
</evidence>
<organism evidence="2 3">
    <name type="scientific">Trypanosoma cruzi marinkellei</name>
    <dbReference type="NCBI Taxonomy" id="85056"/>
    <lineage>
        <taxon>Eukaryota</taxon>
        <taxon>Discoba</taxon>
        <taxon>Euglenozoa</taxon>
        <taxon>Kinetoplastea</taxon>
        <taxon>Metakinetoplastina</taxon>
        <taxon>Trypanosomatida</taxon>
        <taxon>Trypanosomatidae</taxon>
        <taxon>Trypanosoma</taxon>
        <taxon>Schizotrypanum</taxon>
    </lineage>
</organism>
<keyword evidence="1" id="KW-1133">Transmembrane helix</keyword>
<dbReference type="EMBL" id="AHKC01011299">
    <property type="protein sequence ID" value="EKF30896.1"/>
    <property type="molecule type" value="Genomic_DNA"/>
</dbReference>
<gene>
    <name evidence="2" type="ORF">MOQ_005275</name>
</gene>